<evidence type="ECO:0000313" key="3">
    <source>
        <dbReference type="Proteomes" id="UP000034164"/>
    </source>
</evidence>
<dbReference type="PANTHER" id="PTHR42791:SF2">
    <property type="entry name" value="N-ACETYLTRANSFERASE DOMAIN-CONTAINING PROTEIN"/>
    <property type="match status" value="1"/>
</dbReference>
<comment type="caution">
    <text evidence="2">The sequence shown here is derived from an EMBL/GenBank/DDBJ whole genome shotgun (WGS) entry which is preliminary data.</text>
</comment>
<dbReference type="Gene3D" id="3.40.630.30">
    <property type="match status" value="1"/>
</dbReference>
<reference evidence="3" key="1">
    <citation type="journal article" date="2015" name="PLoS Genet.">
        <title>The dynamic genome and transcriptome of the human fungal pathogen Blastomyces and close relative Emmonsia.</title>
        <authorList>
            <person name="Munoz J.F."/>
            <person name="Gauthier G.M."/>
            <person name="Desjardins C.A."/>
            <person name="Gallo J.E."/>
            <person name="Holder J."/>
            <person name="Sullivan T.D."/>
            <person name="Marty A.J."/>
            <person name="Carmen J.C."/>
            <person name="Chen Z."/>
            <person name="Ding L."/>
            <person name="Gujja S."/>
            <person name="Magrini V."/>
            <person name="Misas E."/>
            <person name="Mitreva M."/>
            <person name="Priest M."/>
            <person name="Saif S."/>
            <person name="Whiston E.A."/>
            <person name="Young S."/>
            <person name="Zeng Q."/>
            <person name="Goldman W.E."/>
            <person name="Mardis E.R."/>
            <person name="Taylor J.W."/>
            <person name="McEwen J.G."/>
            <person name="Clay O.K."/>
            <person name="Klein B.S."/>
            <person name="Cuomo C.A."/>
        </authorList>
    </citation>
    <scope>NUCLEOTIDE SEQUENCE [LARGE SCALE GENOMIC DNA]</scope>
    <source>
        <strain evidence="3">UAMH 3008</strain>
    </source>
</reference>
<dbReference type="InterPro" id="IPR000182">
    <property type="entry name" value="GNAT_dom"/>
</dbReference>
<dbReference type="GO" id="GO:0016747">
    <property type="term" value="F:acyltransferase activity, transferring groups other than amino-acyl groups"/>
    <property type="evidence" value="ECO:0007669"/>
    <property type="project" value="InterPro"/>
</dbReference>
<dbReference type="PANTHER" id="PTHR42791">
    <property type="entry name" value="GNAT FAMILY ACETYLTRANSFERASE"/>
    <property type="match status" value="1"/>
</dbReference>
<dbReference type="InterPro" id="IPR052523">
    <property type="entry name" value="Trichothecene_AcTrans"/>
</dbReference>
<gene>
    <name evidence="2" type="ORF">EMCG_02843</name>
</gene>
<protein>
    <recommendedName>
        <fullName evidence="1">N-acetyltransferase domain-containing protein</fullName>
    </recommendedName>
</protein>
<dbReference type="VEuPathDB" id="FungiDB:EMCG_02843"/>
<evidence type="ECO:0000313" key="2">
    <source>
        <dbReference type="EMBL" id="KKZ62800.1"/>
    </source>
</evidence>
<accession>A0A0G2HYB6</accession>
<name>A0A0G2HYB6_9EURO</name>
<organism evidence="2 3">
    <name type="scientific">[Emmonsia] crescens</name>
    <dbReference type="NCBI Taxonomy" id="73230"/>
    <lineage>
        <taxon>Eukaryota</taxon>
        <taxon>Fungi</taxon>
        <taxon>Dikarya</taxon>
        <taxon>Ascomycota</taxon>
        <taxon>Pezizomycotina</taxon>
        <taxon>Eurotiomycetes</taxon>
        <taxon>Eurotiomycetidae</taxon>
        <taxon>Onygenales</taxon>
        <taxon>Ajellomycetaceae</taxon>
        <taxon>Emergomyces</taxon>
    </lineage>
</organism>
<feature type="domain" description="N-acetyltransferase" evidence="1">
    <location>
        <begin position="53"/>
        <end position="204"/>
    </location>
</feature>
<dbReference type="EMBL" id="LCZI01001035">
    <property type="protein sequence ID" value="KKZ62800.1"/>
    <property type="molecule type" value="Genomic_DNA"/>
</dbReference>
<evidence type="ECO:0000259" key="1">
    <source>
        <dbReference type="PROSITE" id="PS51186"/>
    </source>
</evidence>
<dbReference type="PROSITE" id="PS51186">
    <property type="entry name" value="GNAT"/>
    <property type="match status" value="1"/>
</dbReference>
<sequence length="224" mass="25219">MPLTLSYAQECDVGHIANIHLASFGENMMLQAQFPTPALVAGLRISLMEKAREEIRDPQWEVLVAQDQDEIISFAKWKRPVLDTDSYVEVPWRWPEGTRMDILNEWTRRVEDVSSRVIGSTPCYCLSFIGTYPKHEGRGAGSMLIRWGLERSASENVPIQLESTMVAWPLYKKLGFEDKGRIQMQLEGVGKGGKSVLYEELSLVYSPKGSSAIVNGVTEIPKKD</sequence>
<dbReference type="SUPFAM" id="SSF55729">
    <property type="entry name" value="Acyl-CoA N-acyltransferases (Nat)"/>
    <property type="match status" value="1"/>
</dbReference>
<dbReference type="AlphaFoldDB" id="A0A0G2HYB6"/>
<proteinExistence type="predicted"/>
<dbReference type="InterPro" id="IPR016181">
    <property type="entry name" value="Acyl_CoA_acyltransferase"/>
</dbReference>
<dbReference type="Proteomes" id="UP000034164">
    <property type="component" value="Unassembled WGS sequence"/>
</dbReference>
<dbReference type="Pfam" id="PF00583">
    <property type="entry name" value="Acetyltransf_1"/>
    <property type="match status" value="1"/>
</dbReference>
<dbReference type="OrthoDB" id="2115692at2759"/>